<dbReference type="InterPro" id="IPR023187">
    <property type="entry name" value="Tscrpt_reg_MarR-type_CS"/>
</dbReference>
<dbReference type="InterPro" id="IPR036388">
    <property type="entry name" value="WH-like_DNA-bd_sf"/>
</dbReference>
<dbReference type="PANTHER" id="PTHR33164:SF43">
    <property type="entry name" value="HTH-TYPE TRANSCRIPTIONAL REPRESSOR YETL"/>
    <property type="match status" value="1"/>
</dbReference>
<evidence type="ECO:0000256" key="4">
    <source>
        <dbReference type="SAM" id="MobiDB-lite"/>
    </source>
</evidence>
<dbReference type="EMBL" id="JBHSBH010000008">
    <property type="protein sequence ID" value="MFC3996879.1"/>
    <property type="molecule type" value="Genomic_DNA"/>
</dbReference>
<sequence length="177" mass="19553">MPRNELAEEAWEALTRAQMALHRRFQDDFRGWEVSMREYDVLYTLSRCPRGTRLRDLNAHVLLTQPSISRLVERMEGDGLVWRCGAPGDRRGTVVGLTDHGRAVLRRVGREHAAAIDRYVGSALDPDELRALRDLAVKLRGAQEAAEAAGTSSGRERAPDGVPGEGDPNGRPDDAGN</sequence>
<feature type="region of interest" description="Disordered" evidence="4">
    <location>
        <begin position="142"/>
        <end position="177"/>
    </location>
</feature>
<evidence type="ECO:0000259" key="5">
    <source>
        <dbReference type="PROSITE" id="PS50995"/>
    </source>
</evidence>
<dbReference type="InterPro" id="IPR036390">
    <property type="entry name" value="WH_DNA-bd_sf"/>
</dbReference>
<evidence type="ECO:0000256" key="1">
    <source>
        <dbReference type="ARBA" id="ARBA00023015"/>
    </source>
</evidence>
<comment type="caution">
    <text evidence="6">The sequence shown here is derived from an EMBL/GenBank/DDBJ whole genome shotgun (WGS) entry which is preliminary data.</text>
</comment>
<dbReference type="PANTHER" id="PTHR33164">
    <property type="entry name" value="TRANSCRIPTIONAL REGULATOR, MARR FAMILY"/>
    <property type="match status" value="1"/>
</dbReference>
<dbReference type="Proteomes" id="UP001595847">
    <property type="component" value="Unassembled WGS sequence"/>
</dbReference>
<evidence type="ECO:0000256" key="3">
    <source>
        <dbReference type="ARBA" id="ARBA00023163"/>
    </source>
</evidence>
<reference evidence="7" key="1">
    <citation type="journal article" date="2019" name="Int. J. Syst. Evol. Microbiol.">
        <title>The Global Catalogue of Microorganisms (GCM) 10K type strain sequencing project: providing services to taxonomists for standard genome sequencing and annotation.</title>
        <authorList>
            <consortium name="The Broad Institute Genomics Platform"/>
            <consortium name="The Broad Institute Genome Sequencing Center for Infectious Disease"/>
            <person name="Wu L."/>
            <person name="Ma J."/>
        </authorList>
    </citation>
    <scope>NUCLEOTIDE SEQUENCE [LARGE SCALE GENOMIC DNA]</scope>
    <source>
        <strain evidence="7">TBRC 1826</strain>
    </source>
</reference>
<evidence type="ECO:0000313" key="6">
    <source>
        <dbReference type="EMBL" id="MFC3996879.1"/>
    </source>
</evidence>
<name>A0ABV8FL50_9ACTN</name>
<keyword evidence="3" id="KW-0804">Transcription</keyword>
<dbReference type="Pfam" id="PF12802">
    <property type="entry name" value="MarR_2"/>
    <property type="match status" value="1"/>
</dbReference>
<accession>A0ABV8FL50</accession>
<gene>
    <name evidence="6" type="ORF">ACFOVU_13195</name>
</gene>
<feature type="compositionally biased region" description="Basic and acidic residues" evidence="4">
    <location>
        <begin position="168"/>
        <end position="177"/>
    </location>
</feature>
<dbReference type="InterPro" id="IPR000835">
    <property type="entry name" value="HTH_MarR-typ"/>
</dbReference>
<dbReference type="InterPro" id="IPR039422">
    <property type="entry name" value="MarR/SlyA-like"/>
</dbReference>
<keyword evidence="2" id="KW-0238">DNA-binding</keyword>
<dbReference type="SUPFAM" id="SSF46785">
    <property type="entry name" value="Winged helix' DNA-binding domain"/>
    <property type="match status" value="1"/>
</dbReference>
<organism evidence="6 7">
    <name type="scientific">Nocardiopsis sediminis</name>
    <dbReference type="NCBI Taxonomy" id="1778267"/>
    <lineage>
        <taxon>Bacteria</taxon>
        <taxon>Bacillati</taxon>
        <taxon>Actinomycetota</taxon>
        <taxon>Actinomycetes</taxon>
        <taxon>Streptosporangiales</taxon>
        <taxon>Nocardiopsidaceae</taxon>
        <taxon>Nocardiopsis</taxon>
    </lineage>
</organism>
<dbReference type="Gene3D" id="1.10.10.10">
    <property type="entry name" value="Winged helix-like DNA-binding domain superfamily/Winged helix DNA-binding domain"/>
    <property type="match status" value="1"/>
</dbReference>
<dbReference type="SMART" id="SM00347">
    <property type="entry name" value="HTH_MARR"/>
    <property type="match status" value="1"/>
</dbReference>
<keyword evidence="1" id="KW-0805">Transcription regulation</keyword>
<dbReference type="PROSITE" id="PS01117">
    <property type="entry name" value="HTH_MARR_1"/>
    <property type="match status" value="1"/>
</dbReference>
<dbReference type="RefSeq" id="WP_378533327.1">
    <property type="nucleotide sequence ID" value="NZ_JBHSBH010000008.1"/>
</dbReference>
<proteinExistence type="predicted"/>
<dbReference type="PRINTS" id="PR00598">
    <property type="entry name" value="HTHMARR"/>
</dbReference>
<protein>
    <submittedName>
        <fullName evidence="6">MarR family winged helix-turn-helix transcriptional regulator</fullName>
    </submittedName>
</protein>
<feature type="domain" description="HTH marR-type" evidence="5">
    <location>
        <begin position="7"/>
        <end position="141"/>
    </location>
</feature>
<evidence type="ECO:0000256" key="2">
    <source>
        <dbReference type="ARBA" id="ARBA00023125"/>
    </source>
</evidence>
<dbReference type="PROSITE" id="PS50995">
    <property type="entry name" value="HTH_MARR_2"/>
    <property type="match status" value="1"/>
</dbReference>
<evidence type="ECO:0000313" key="7">
    <source>
        <dbReference type="Proteomes" id="UP001595847"/>
    </source>
</evidence>
<keyword evidence="7" id="KW-1185">Reference proteome</keyword>